<feature type="domain" description="Pseudouridine synthase I TruA alpha/beta" evidence="8">
    <location>
        <begin position="179"/>
        <end position="284"/>
    </location>
</feature>
<comment type="subunit">
    <text evidence="4">Homodimer.</text>
</comment>
<evidence type="ECO:0000256" key="6">
    <source>
        <dbReference type="PIRSR" id="PIRSR001430-2"/>
    </source>
</evidence>
<dbReference type="SUPFAM" id="SSF55120">
    <property type="entry name" value="Pseudouridine synthase"/>
    <property type="match status" value="1"/>
</dbReference>
<dbReference type="PANTHER" id="PTHR11142:SF0">
    <property type="entry name" value="TRNA PSEUDOURIDINE SYNTHASE-LIKE 1"/>
    <property type="match status" value="1"/>
</dbReference>
<dbReference type="STRING" id="585530.HMPREF0183_0857"/>
<name>D4YLP7_9MICO</name>
<dbReference type="PANTHER" id="PTHR11142">
    <property type="entry name" value="PSEUDOURIDYLATE SYNTHASE"/>
    <property type="match status" value="1"/>
</dbReference>
<dbReference type="CDD" id="cd02570">
    <property type="entry name" value="PseudoU_synth_EcTruA"/>
    <property type="match status" value="1"/>
</dbReference>
<feature type="binding site" evidence="4 6">
    <location>
        <position position="145"/>
    </location>
    <ligand>
        <name>substrate</name>
    </ligand>
</feature>
<keyword evidence="3 4" id="KW-0413">Isomerase</keyword>
<dbReference type="NCBIfam" id="TIGR00071">
    <property type="entry name" value="hisT_truA"/>
    <property type="match status" value="1"/>
</dbReference>
<dbReference type="Gene3D" id="3.30.70.580">
    <property type="entry name" value="Pseudouridine synthase I, catalytic domain, N-terminal subdomain"/>
    <property type="match status" value="1"/>
</dbReference>
<gene>
    <name evidence="4 9" type="primary">truA</name>
    <name evidence="9" type="ORF">HMPREF0183_0857</name>
</gene>
<dbReference type="EMBL" id="ADNU01000023">
    <property type="protein sequence ID" value="EFG47780.1"/>
    <property type="molecule type" value="Genomic_DNA"/>
</dbReference>
<comment type="caution">
    <text evidence="4">Lacks conserved residue(s) required for the propagation of feature annotation.</text>
</comment>
<comment type="catalytic activity">
    <reaction evidence="4 7">
        <text>uridine(38/39/40) in tRNA = pseudouridine(38/39/40) in tRNA</text>
        <dbReference type="Rhea" id="RHEA:22376"/>
        <dbReference type="Rhea" id="RHEA-COMP:10085"/>
        <dbReference type="Rhea" id="RHEA-COMP:10087"/>
        <dbReference type="ChEBI" id="CHEBI:65314"/>
        <dbReference type="ChEBI" id="CHEBI:65315"/>
        <dbReference type="EC" id="5.4.99.12"/>
    </reaction>
</comment>
<dbReference type="Proteomes" id="UP000005714">
    <property type="component" value="Unassembled WGS sequence"/>
</dbReference>
<dbReference type="Pfam" id="PF01416">
    <property type="entry name" value="PseudoU_synth_1"/>
    <property type="match status" value="2"/>
</dbReference>
<dbReference type="InterPro" id="IPR001406">
    <property type="entry name" value="PsdUridine_synth_TruA"/>
</dbReference>
<dbReference type="eggNOG" id="COG0101">
    <property type="taxonomic scope" value="Bacteria"/>
</dbReference>
<evidence type="ECO:0000256" key="7">
    <source>
        <dbReference type="RuleBase" id="RU003792"/>
    </source>
</evidence>
<dbReference type="HAMAP" id="MF_00171">
    <property type="entry name" value="TruA"/>
    <property type="match status" value="1"/>
</dbReference>
<comment type="similarity">
    <text evidence="1 4 7">Belongs to the tRNA pseudouridine synthase TruA family.</text>
</comment>
<evidence type="ECO:0000256" key="3">
    <source>
        <dbReference type="ARBA" id="ARBA00023235"/>
    </source>
</evidence>
<evidence type="ECO:0000256" key="5">
    <source>
        <dbReference type="PIRSR" id="PIRSR001430-1"/>
    </source>
</evidence>
<dbReference type="EC" id="5.4.99.12" evidence="4"/>
<dbReference type="GO" id="GO:0160147">
    <property type="term" value="F:tRNA pseudouridine(38-40) synthase activity"/>
    <property type="evidence" value="ECO:0007669"/>
    <property type="project" value="UniProtKB-EC"/>
</dbReference>
<comment type="function">
    <text evidence="4">Formation of pseudouridine at positions 38, 39 and 40 in the anticodon stem and loop of transfer RNAs.</text>
</comment>
<dbReference type="InterPro" id="IPR020097">
    <property type="entry name" value="PsdUridine_synth_TruA_a/b_dom"/>
</dbReference>
<dbReference type="InterPro" id="IPR020094">
    <property type="entry name" value="TruA/RsuA/RluB/E/F_N"/>
</dbReference>
<keyword evidence="2 4" id="KW-0819">tRNA processing</keyword>
<evidence type="ECO:0000313" key="10">
    <source>
        <dbReference type="Proteomes" id="UP000005714"/>
    </source>
</evidence>
<evidence type="ECO:0000256" key="1">
    <source>
        <dbReference type="ARBA" id="ARBA00009375"/>
    </source>
</evidence>
<sequence length="303" mass="33498">MTASNTEESGQLDHPHQRFRIDLGYVGTHFHGWALQPHLRTVQGELETALARILSAPVRVTVAGRTDAGVHARRQVVHVDIPHTDFPRLVGQPRARAEQRTPARGLTSRLRGVLARQDASDIVIHDVTAVHADFDARFSALWRSYTYRLADPQAFTDPLTAAFTVEHRAELDVAAMSAAAQQVCGLRDFLPFCKPREGSTTIRTLEELRVERVGSGVIEFFLRADAFCHHMVRALVGGLVKVGEGKWGPGRLAGMCEEAGRGGSEFPMFVFPAHGLVLEDVGYPEPGEWAVRNQQTRARRDAD</sequence>
<dbReference type="AlphaFoldDB" id="D4YLP7"/>
<evidence type="ECO:0000259" key="8">
    <source>
        <dbReference type="Pfam" id="PF01416"/>
    </source>
</evidence>
<evidence type="ECO:0000256" key="2">
    <source>
        <dbReference type="ARBA" id="ARBA00022694"/>
    </source>
</evidence>
<evidence type="ECO:0000256" key="4">
    <source>
        <dbReference type="HAMAP-Rule" id="MF_00171"/>
    </source>
</evidence>
<dbReference type="RefSeq" id="WP_005883106.1">
    <property type="nucleotide sequence ID" value="NZ_ADNU01000023.1"/>
</dbReference>
<dbReference type="PIRSF" id="PIRSF001430">
    <property type="entry name" value="tRNA_psdUrid_synth"/>
    <property type="match status" value="1"/>
</dbReference>
<evidence type="ECO:0000313" key="9">
    <source>
        <dbReference type="EMBL" id="EFG47780.1"/>
    </source>
</evidence>
<comment type="caution">
    <text evidence="9">The sequence shown here is derived from an EMBL/GenBank/DDBJ whole genome shotgun (WGS) entry which is preliminary data.</text>
</comment>
<dbReference type="InterPro" id="IPR020095">
    <property type="entry name" value="PsdUridine_synth_TruA_C"/>
</dbReference>
<feature type="domain" description="Pseudouridine synthase I TruA alpha/beta" evidence="8">
    <location>
        <begin position="25"/>
        <end position="137"/>
    </location>
</feature>
<feature type="active site" description="Nucleophile" evidence="4 5">
    <location>
        <position position="67"/>
    </location>
</feature>
<dbReference type="GO" id="GO:0003723">
    <property type="term" value="F:RNA binding"/>
    <property type="evidence" value="ECO:0007669"/>
    <property type="project" value="InterPro"/>
</dbReference>
<dbReference type="GO" id="GO:0031119">
    <property type="term" value="P:tRNA pseudouridine synthesis"/>
    <property type="evidence" value="ECO:0007669"/>
    <property type="project" value="UniProtKB-UniRule"/>
</dbReference>
<organism evidence="9 10">
    <name type="scientific">Brevibacterium mcbrellneri ATCC 49030</name>
    <dbReference type="NCBI Taxonomy" id="585530"/>
    <lineage>
        <taxon>Bacteria</taxon>
        <taxon>Bacillati</taxon>
        <taxon>Actinomycetota</taxon>
        <taxon>Actinomycetes</taxon>
        <taxon>Micrococcales</taxon>
        <taxon>Brevibacteriaceae</taxon>
        <taxon>Brevibacterium</taxon>
    </lineage>
</organism>
<reference evidence="9 10" key="1">
    <citation type="submission" date="2010-04" db="EMBL/GenBank/DDBJ databases">
        <authorList>
            <person name="Qin X."/>
            <person name="Bachman B."/>
            <person name="Battles P."/>
            <person name="Bell A."/>
            <person name="Bess C."/>
            <person name="Bickham C."/>
            <person name="Chaboub L."/>
            <person name="Chen D."/>
            <person name="Coyle M."/>
            <person name="Deiros D.R."/>
            <person name="Dinh H."/>
            <person name="Forbes L."/>
            <person name="Fowler G."/>
            <person name="Francisco L."/>
            <person name="Fu Q."/>
            <person name="Gubbala S."/>
            <person name="Hale W."/>
            <person name="Han Y."/>
            <person name="Hemphill L."/>
            <person name="Highlander S.K."/>
            <person name="Hirani K."/>
            <person name="Hogues M."/>
            <person name="Jackson L."/>
            <person name="Jakkamsetti A."/>
            <person name="Javaid M."/>
            <person name="Jiang H."/>
            <person name="Korchina V."/>
            <person name="Kovar C."/>
            <person name="Lara F."/>
            <person name="Lee S."/>
            <person name="Mata R."/>
            <person name="Mathew T."/>
            <person name="Moen C."/>
            <person name="Morales K."/>
            <person name="Munidasa M."/>
            <person name="Nazareth L."/>
            <person name="Ngo R."/>
            <person name="Nguyen L."/>
            <person name="Okwuonu G."/>
            <person name="Ongeri F."/>
            <person name="Patil S."/>
            <person name="Petrosino J."/>
            <person name="Pham C."/>
            <person name="Pham P."/>
            <person name="Pu L.-L."/>
            <person name="Puazo M."/>
            <person name="Raj R."/>
            <person name="Reid J."/>
            <person name="Rouhana J."/>
            <person name="Saada N."/>
            <person name="Shang Y."/>
            <person name="Simmons D."/>
            <person name="Thornton R."/>
            <person name="Warren J."/>
            <person name="Weissenberger G."/>
            <person name="Zhang J."/>
            <person name="Zhang L."/>
            <person name="Zhou C."/>
            <person name="Zhu D."/>
            <person name="Muzny D."/>
            <person name="Worley K."/>
            <person name="Gibbs R."/>
        </authorList>
    </citation>
    <scope>NUCLEOTIDE SEQUENCE [LARGE SCALE GENOMIC DNA]</scope>
    <source>
        <strain evidence="9 10">ATCC 49030</strain>
    </source>
</reference>
<protein>
    <recommendedName>
        <fullName evidence="4">tRNA pseudouridine synthase A</fullName>
        <ecNumber evidence="4">5.4.99.12</ecNumber>
    </recommendedName>
    <alternativeName>
        <fullName evidence="4">tRNA pseudouridine(38-40) synthase</fullName>
    </alternativeName>
    <alternativeName>
        <fullName evidence="4">tRNA pseudouridylate synthase I</fullName>
    </alternativeName>
    <alternativeName>
        <fullName evidence="4">tRNA-uridine isomerase I</fullName>
    </alternativeName>
</protein>
<dbReference type="InterPro" id="IPR020103">
    <property type="entry name" value="PsdUridine_synth_cat_dom_sf"/>
</dbReference>
<accession>D4YLP7</accession>
<proteinExistence type="inferred from homology"/>
<dbReference type="Gene3D" id="3.30.70.660">
    <property type="entry name" value="Pseudouridine synthase I, catalytic domain, C-terminal subdomain"/>
    <property type="match status" value="1"/>
</dbReference>
<keyword evidence="10" id="KW-1185">Reference proteome</keyword>